<dbReference type="InterPro" id="IPR036610">
    <property type="entry name" value="PEBP-like_sf"/>
</dbReference>
<organism evidence="2 3">
    <name type="scientific">Mycoplana azooxidifex</name>
    <dbReference type="NCBI Taxonomy" id="1636188"/>
    <lineage>
        <taxon>Bacteria</taxon>
        <taxon>Pseudomonadati</taxon>
        <taxon>Pseudomonadota</taxon>
        <taxon>Alphaproteobacteria</taxon>
        <taxon>Hyphomicrobiales</taxon>
        <taxon>Rhizobiaceae</taxon>
        <taxon>Mycoplana</taxon>
    </lineage>
</organism>
<dbReference type="InterPro" id="IPR011041">
    <property type="entry name" value="Quinoprot_gluc/sorb_DH_b-prop"/>
</dbReference>
<dbReference type="CDD" id="cd00865">
    <property type="entry name" value="PEBP_bact_arch"/>
    <property type="match status" value="1"/>
</dbReference>
<feature type="domain" description="Pyrroloquinoline quinone-dependent pyranose dehydrogenase beta-propeller" evidence="1">
    <location>
        <begin position="85"/>
        <end position="426"/>
    </location>
</feature>
<proteinExistence type="predicted"/>
<dbReference type="SUPFAM" id="SSF49777">
    <property type="entry name" value="PEBP-like"/>
    <property type="match status" value="1"/>
</dbReference>
<dbReference type="Pfam" id="PF01161">
    <property type="entry name" value="PBP"/>
    <property type="match status" value="1"/>
</dbReference>
<evidence type="ECO:0000313" key="2">
    <source>
        <dbReference type="EMBL" id="MBB3980211.1"/>
    </source>
</evidence>
<dbReference type="InterPro" id="IPR005247">
    <property type="entry name" value="YbhB_YbcL/LppC-like"/>
</dbReference>
<dbReference type="Proteomes" id="UP000574761">
    <property type="component" value="Unassembled WGS sequence"/>
</dbReference>
<dbReference type="RefSeq" id="WP_183808361.1">
    <property type="nucleotide sequence ID" value="NZ_JACIEE010000017.1"/>
</dbReference>
<sequence>MIRDEARCHRPGFPFYSSGPGGPMNIRLSALLLSASALALSLPSISFAQVKGEVGRASDVVIQGSILEPEKLQVKDDAKLTALIKAPEGFKVEVFARDLINPRMLAVSDKGIVYATRRSVGDVIMLKDDDGDGKADGTVTVASRPGIHGITFDGNTVFLVTIHDVYTADVKEDGTFGPLKRIINDLPDAGQHANRTLGIGPDGMLYIGSGSTCNECQDDNPENATVLRASKDGASRSIFASGLRNTIGFDWEPTTGALYGMDHGIDWLGDEVQVEELNRIEQGRKYGWPYVYGMSGLNPRMDPPEGVTLEDWARQSTEPVLGYTAHSAPMQMAFYYGEAFPADYHGDAFIAMRGSWNRRPPSGYEIVRINFENGKPVAFEKFLEGFLLQQENGKYGYLGRPTGVAVGNDGSLFFADDSNGVVYKVSYSAGATTQAAEAGTIPNVVTDLPASKIAIDLVDAKGRDAISVKSAFDKDGPIPLQYVADGDNASPAIEWSGAPEGTKSFVIICDDPDAAKPKPFTHWVAYDVPAGTTKLREGIPGAPVLQEPKDMKQGANSMGSLGYTGPKPPVGDPAHHYHFQVFALDAETLGLEPGAKRDAVLKAMEGHVLAEGQIVGTLERKLASK</sequence>
<keyword evidence="3" id="KW-1185">Reference proteome</keyword>
<comment type="caution">
    <text evidence="2">The sequence shown here is derived from an EMBL/GenBank/DDBJ whole genome shotgun (WGS) entry which is preliminary data.</text>
</comment>
<dbReference type="Pfam" id="PF22807">
    <property type="entry name" value="TrAA12"/>
    <property type="match status" value="1"/>
</dbReference>
<dbReference type="InterPro" id="IPR011042">
    <property type="entry name" value="6-blade_b-propeller_TolB-like"/>
</dbReference>
<dbReference type="EMBL" id="JACIEE010000017">
    <property type="protein sequence ID" value="MBB3980211.1"/>
    <property type="molecule type" value="Genomic_DNA"/>
</dbReference>
<dbReference type="SUPFAM" id="SSF50952">
    <property type="entry name" value="Soluble quinoprotein glucose dehydrogenase"/>
    <property type="match status" value="1"/>
</dbReference>
<evidence type="ECO:0000313" key="3">
    <source>
        <dbReference type="Proteomes" id="UP000574761"/>
    </source>
</evidence>
<evidence type="ECO:0000259" key="1">
    <source>
        <dbReference type="Pfam" id="PF22807"/>
    </source>
</evidence>
<dbReference type="InterPro" id="IPR054539">
    <property type="entry name" value="Beta-prop_PDH"/>
</dbReference>
<dbReference type="PANTHER" id="PTHR19328">
    <property type="entry name" value="HEDGEHOG-INTERACTING PROTEIN"/>
    <property type="match status" value="1"/>
</dbReference>
<dbReference type="Gene3D" id="3.90.280.10">
    <property type="entry name" value="PEBP-like"/>
    <property type="match status" value="1"/>
</dbReference>
<dbReference type="Gene3D" id="2.120.10.30">
    <property type="entry name" value="TolB, C-terminal domain"/>
    <property type="match status" value="1"/>
</dbReference>
<accession>A0A7W6DBF1</accession>
<dbReference type="AlphaFoldDB" id="A0A7W6DBF1"/>
<name>A0A7W6DBF1_9HYPH</name>
<dbReference type="NCBIfam" id="TIGR00481">
    <property type="entry name" value="YbhB/YbcL family Raf kinase inhibitor-like protein"/>
    <property type="match status" value="1"/>
</dbReference>
<dbReference type="InterPro" id="IPR008914">
    <property type="entry name" value="PEBP"/>
</dbReference>
<dbReference type="PANTHER" id="PTHR19328:SF53">
    <property type="entry name" value="MEMBRANE PROTEIN"/>
    <property type="match status" value="1"/>
</dbReference>
<protein>
    <submittedName>
        <fullName evidence="2">Raf kinase inhibitor-like YbhB/YbcL family protein</fullName>
    </submittedName>
</protein>
<gene>
    <name evidence="2" type="ORF">GGQ64_005464</name>
</gene>
<reference evidence="2 3" key="1">
    <citation type="submission" date="2020-08" db="EMBL/GenBank/DDBJ databases">
        <title>Genomic Encyclopedia of Type Strains, Phase IV (KMG-IV): sequencing the most valuable type-strain genomes for metagenomic binning, comparative biology and taxonomic classification.</title>
        <authorList>
            <person name="Goeker M."/>
        </authorList>
    </citation>
    <scope>NUCLEOTIDE SEQUENCE [LARGE SCALE GENOMIC DNA]</scope>
    <source>
        <strain evidence="2 3">DSM 100211</strain>
    </source>
</reference>